<evidence type="ECO:0000313" key="4">
    <source>
        <dbReference type="EMBL" id="GAA3924977.1"/>
    </source>
</evidence>
<dbReference type="InterPro" id="IPR000719">
    <property type="entry name" value="Prot_kinase_dom"/>
</dbReference>
<dbReference type="Pfam" id="PF13672">
    <property type="entry name" value="PP2C_2"/>
    <property type="match status" value="1"/>
</dbReference>
<feature type="transmembrane region" description="Helical" evidence="1">
    <location>
        <begin position="552"/>
        <end position="572"/>
    </location>
</feature>
<keyword evidence="1" id="KW-0472">Membrane</keyword>
<dbReference type="InterPro" id="IPR008266">
    <property type="entry name" value="Tyr_kinase_AS"/>
</dbReference>
<reference evidence="5" key="1">
    <citation type="journal article" date="2019" name="Int. J. Syst. Evol. Microbiol.">
        <title>The Global Catalogue of Microorganisms (GCM) 10K type strain sequencing project: providing services to taxonomists for standard genome sequencing and annotation.</title>
        <authorList>
            <consortium name="The Broad Institute Genomics Platform"/>
            <consortium name="The Broad Institute Genome Sequencing Center for Infectious Disease"/>
            <person name="Wu L."/>
            <person name="Ma J."/>
        </authorList>
    </citation>
    <scope>NUCLEOTIDE SEQUENCE [LARGE SCALE GENOMIC DNA]</scope>
    <source>
        <strain evidence="5">JCM 17551</strain>
    </source>
</reference>
<evidence type="ECO:0000259" key="2">
    <source>
        <dbReference type="PROSITE" id="PS50011"/>
    </source>
</evidence>
<feature type="domain" description="Protein kinase" evidence="2">
    <location>
        <begin position="272"/>
        <end position="535"/>
    </location>
</feature>
<dbReference type="SUPFAM" id="SSF56112">
    <property type="entry name" value="Protein kinase-like (PK-like)"/>
    <property type="match status" value="1"/>
</dbReference>
<dbReference type="SMART" id="SM00331">
    <property type="entry name" value="PP2C_SIG"/>
    <property type="match status" value="1"/>
</dbReference>
<dbReference type="EMBL" id="BAABBN010000007">
    <property type="protein sequence ID" value="GAA3924977.1"/>
    <property type="molecule type" value="Genomic_DNA"/>
</dbReference>
<gene>
    <name evidence="4" type="ORF">GCM10022277_21080</name>
</gene>
<evidence type="ECO:0000313" key="5">
    <source>
        <dbReference type="Proteomes" id="UP001501565"/>
    </source>
</evidence>
<dbReference type="CDD" id="cd00143">
    <property type="entry name" value="PP2Cc"/>
    <property type="match status" value="1"/>
</dbReference>
<dbReference type="SMART" id="SM00332">
    <property type="entry name" value="PP2Cc"/>
    <property type="match status" value="1"/>
</dbReference>
<dbReference type="InterPro" id="IPR036457">
    <property type="entry name" value="PPM-type-like_dom_sf"/>
</dbReference>
<keyword evidence="5" id="KW-1185">Reference proteome</keyword>
<dbReference type="Gene3D" id="3.60.40.10">
    <property type="entry name" value="PPM-type phosphatase domain"/>
    <property type="match status" value="1"/>
</dbReference>
<evidence type="ECO:0000259" key="3">
    <source>
        <dbReference type="PROSITE" id="PS51746"/>
    </source>
</evidence>
<keyword evidence="1" id="KW-0812">Transmembrane</keyword>
<organism evidence="4 5">
    <name type="scientific">Litoribacillus peritrichatus</name>
    <dbReference type="NCBI Taxonomy" id="718191"/>
    <lineage>
        <taxon>Bacteria</taxon>
        <taxon>Pseudomonadati</taxon>
        <taxon>Pseudomonadota</taxon>
        <taxon>Gammaproteobacteria</taxon>
        <taxon>Oceanospirillales</taxon>
        <taxon>Oceanospirillaceae</taxon>
        <taxon>Litoribacillus</taxon>
    </lineage>
</organism>
<evidence type="ECO:0000256" key="1">
    <source>
        <dbReference type="SAM" id="Phobius"/>
    </source>
</evidence>
<dbReference type="Gene3D" id="1.10.510.10">
    <property type="entry name" value="Transferase(Phosphotransferase) domain 1"/>
    <property type="match status" value="1"/>
</dbReference>
<keyword evidence="4" id="KW-0808">Transferase</keyword>
<dbReference type="PROSITE" id="PS51746">
    <property type="entry name" value="PPM_2"/>
    <property type="match status" value="1"/>
</dbReference>
<feature type="domain" description="PPM-type phosphatase" evidence="3">
    <location>
        <begin position="8"/>
        <end position="239"/>
    </location>
</feature>
<dbReference type="RefSeq" id="WP_344798335.1">
    <property type="nucleotide sequence ID" value="NZ_BAABBN010000007.1"/>
</dbReference>
<dbReference type="PANTHER" id="PTHR44167:SF30">
    <property type="entry name" value="PHOSPHORYLASE KINASE"/>
    <property type="match status" value="1"/>
</dbReference>
<dbReference type="PROSITE" id="PS50011">
    <property type="entry name" value="PROTEIN_KINASE_DOM"/>
    <property type="match status" value="1"/>
</dbReference>
<keyword evidence="1" id="KW-1133">Transmembrane helix</keyword>
<dbReference type="InterPro" id="IPR011009">
    <property type="entry name" value="Kinase-like_dom_sf"/>
</dbReference>
<dbReference type="PANTHER" id="PTHR44167">
    <property type="entry name" value="OVARIAN-SPECIFIC SERINE/THREONINE-PROTEIN KINASE LOK-RELATED"/>
    <property type="match status" value="1"/>
</dbReference>
<dbReference type="Proteomes" id="UP001501565">
    <property type="component" value="Unassembled WGS sequence"/>
</dbReference>
<dbReference type="SUPFAM" id="SSF81606">
    <property type="entry name" value="PP2C-like"/>
    <property type="match status" value="1"/>
</dbReference>
<sequence length="573" mass="64586">MSRTLQVTIGQGSDAGIKPVNQDFHGAYTPKEPLLSTKGIAIALADGISSSDVSQVASETAVKSFLEDYFSTSQAWSVKTSALKVLSATNSWLFAQTRCSPDRFNKDKGYVCTFSALIFKSSQAHIFHTGDSRIYRQAGQRLEQLTTDHRRQAPEGQHYLTRALGIHETLDLDYHSLTIETGDTFLLMTDGVYEFVSDKSILQAIAQNKEDLNAAAEDILNVAREAGSDDNLTIQIARIENLPTPHIEEVQQQIDELPFPPQLQTRMQFDGYDIIRDIYISSRSHVHLAIDQTSQEKVVIKAPSAEMRENKAYLESFMMEDWIAQRVNHAHVLKAIPVARRKNYLYTVTEFIDGCSLRQWMLDHPKPTLDQVRNIIEQTALGLQAFHRQEMVHQDLRPNNIMIDATGTVKIIDFGATKVAGISEIAHSNEGLVGTVQFSAPEYFITQSGDHRSDIYSLGVIAYQMLCGDLPYGTSVAKLRKPSDLRKLQYRSLQERNNIVPTWVDDAIKKAVHPHNIKRYQDVSEFVYDLHHPNKTFIAKTKPPLIERDPILFWQTIALLLLMVVIGQGVCVY</sequence>
<dbReference type="CDD" id="cd14014">
    <property type="entry name" value="STKc_PknB_like"/>
    <property type="match status" value="1"/>
</dbReference>
<protein>
    <submittedName>
        <fullName evidence="4">Bifunctional protein-serine/threonine kinase/phosphatase</fullName>
    </submittedName>
</protein>
<dbReference type="InterPro" id="IPR001932">
    <property type="entry name" value="PPM-type_phosphatase-like_dom"/>
</dbReference>
<comment type="caution">
    <text evidence="4">The sequence shown here is derived from an EMBL/GenBank/DDBJ whole genome shotgun (WGS) entry which is preliminary data.</text>
</comment>
<proteinExistence type="predicted"/>
<dbReference type="PROSITE" id="PS00109">
    <property type="entry name" value="PROTEIN_KINASE_TYR"/>
    <property type="match status" value="1"/>
</dbReference>
<keyword evidence="4" id="KW-0418">Kinase</keyword>
<name>A0ABP7MJY2_9GAMM</name>
<accession>A0ABP7MJY2</accession>
<dbReference type="GO" id="GO:0016301">
    <property type="term" value="F:kinase activity"/>
    <property type="evidence" value="ECO:0007669"/>
    <property type="project" value="UniProtKB-KW"/>
</dbReference>
<dbReference type="Pfam" id="PF00069">
    <property type="entry name" value="Pkinase"/>
    <property type="match status" value="1"/>
</dbReference>